<reference evidence="2" key="2">
    <citation type="submission" date="2022-06" db="UniProtKB">
        <authorList>
            <consortium name="EnsemblMetazoa"/>
        </authorList>
    </citation>
    <scope>IDENTIFICATION</scope>
    <source>
        <strain evidence="2">PS312</strain>
    </source>
</reference>
<evidence type="ECO:0000313" key="2">
    <source>
        <dbReference type="EnsemblMetazoa" id="PPA12858.1"/>
    </source>
</evidence>
<dbReference type="AlphaFoldDB" id="A0A2A6BME1"/>
<proteinExistence type="predicted"/>
<name>A0A2A6BME1_PRIPA</name>
<accession>A0A2A6BME1</accession>
<evidence type="ECO:0000256" key="1">
    <source>
        <dbReference type="SAM" id="MobiDB-lite"/>
    </source>
</evidence>
<protein>
    <submittedName>
        <fullName evidence="2">Uncharacterized protein</fullName>
    </submittedName>
</protein>
<organism evidence="2 3">
    <name type="scientific">Pristionchus pacificus</name>
    <name type="common">Parasitic nematode worm</name>
    <dbReference type="NCBI Taxonomy" id="54126"/>
    <lineage>
        <taxon>Eukaryota</taxon>
        <taxon>Metazoa</taxon>
        <taxon>Ecdysozoa</taxon>
        <taxon>Nematoda</taxon>
        <taxon>Chromadorea</taxon>
        <taxon>Rhabditida</taxon>
        <taxon>Rhabditina</taxon>
        <taxon>Diplogasteromorpha</taxon>
        <taxon>Diplogasteroidea</taxon>
        <taxon>Neodiplogasteridae</taxon>
        <taxon>Pristionchus</taxon>
    </lineage>
</organism>
<reference evidence="3" key="1">
    <citation type="journal article" date="2008" name="Nat. Genet.">
        <title>The Pristionchus pacificus genome provides a unique perspective on nematode lifestyle and parasitism.</title>
        <authorList>
            <person name="Dieterich C."/>
            <person name="Clifton S.W."/>
            <person name="Schuster L.N."/>
            <person name="Chinwalla A."/>
            <person name="Delehaunty K."/>
            <person name="Dinkelacker I."/>
            <person name="Fulton L."/>
            <person name="Fulton R."/>
            <person name="Godfrey J."/>
            <person name="Minx P."/>
            <person name="Mitreva M."/>
            <person name="Roeseler W."/>
            <person name="Tian H."/>
            <person name="Witte H."/>
            <person name="Yang S.P."/>
            <person name="Wilson R.K."/>
            <person name="Sommer R.J."/>
        </authorList>
    </citation>
    <scope>NUCLEOTIDE SEQUENCE [LARGE SCALE GENOMIC DNA]</scope>
    <source>
        <strain evidence="3">PS312</strain>
    </source>
</reference>
<evidence type="ECO:0000313" key="3">
    <source>
        <dbReference type="Proteomes" id="UP000005239"/>
    </source>
</evidence>
<feature type="compositionally biased region" description="Basic and acidic residues" evidence="1">
    <location>
        <begin position="31"/>
        <end position="47"/>
    </location>
</feature>
<dbReference type="EnsemblMetazoa" id="PPA12858.1">
    <property type="protein sequence ID" value="PPA12858.1"/>
    <property type="gene ID" value="WBGene00102412"/>
</dbReference>
<accession>A0A8R1YF90</accession>
<gene>
    <name evidence="2" type="primary">WBGene00102412</name>
</gene>
<keyword evidence="3" id="KW-1185">Reference proteome</keyword>
<sequence>MSRDLSPPANPPQPHEQRYEPAEYSTCPPQENDRKYSEQRDNSDSTKDYLSSLVKDCMRSIITRLDKNDVDKFLTVSKHFNEVATECGATARNPQAHSLTVTSEAKGNTTTRFSMDLDRTKYFMLLSDANQCTKFRKTNQIVLSTADHPVVADVIAARLSRFDYRICIFVKICINEHFLDYFEKVTSTFSAFQFESCTFDTSDQPRLIERLREIIIAAKPNLISLQYVIAPGFIDQTFLTRYSESVPLPAFMSFMSASFRVDPNFTAAISRFRSLVMCHQMIASDGLLVALTVHFFERLRRKINGNWSFRITENVIAPNLFIELENSQSDVSISHTFNPATNIENSHIDLVGTGFRVSMKCVSTRGLHEGVDRRVWAFSADFTSGH</sequence>
<dbReference type="Proteomes" id="UP000005239">
    <property type="component" value="Unassembled WGS sequence"/>
</dbReference>
<feature type="region of interest" description="Disordered" evidence="1">
    <location>
        <begin position="1"/>
        <end position="47"/>
    </location>
</feature>